<dbReference type="AlphaFoldDB" id="A0A8S4Q4Q0"/>
<accession>A0A8S4Q4Q0</accession>
<comment type="caution">
    <text evidence="1">The sequence shown here is derived from an EMBL/GenBank/DDBJ whole genome shotgun (WGS) entry which is preliminary data.</text>
</comment>
<protein>
    <submittedName>
        <fullName evidence="1">Uncharacterized protein</fullName>
    </submittedName>
</protein>
<keyword evidence="2" id="KW-1185">Reference proteome</keyword>
<gene>
    <name evidence="1" type="ORF">OFUS_LOCUS25298</name>
</gene>
<sequence length="128" mass="15165">EEVSELSGSKKLNLKANAIKEKYEELNTLFYNIHSKVLKCEPVTEKDIDIIHENIDIYMSFYRTHFPNKVLPKHHFLEAHICQWMSSKEFQMGLHGEQGGEGIHREFKRIETNMAHMRNESKRLMMTM</sequence>
<evidence type="ECO:0000313" key="2">
    <source>
        <dbReference type="Proteomes" id="UP000749559"/>
    </source>
</evidence>
<reference evidence="1" key="1">
    <citation type="submission" date="2022-03" db="EMBL/GenBank/DDBJ databases">
        <authorList>
            <person name="Martin C."/>
        </authorList>
    </citation>
    <scope>NUCLEOTIDE SEQUENCE</scope>
</reference>
<dbReference type="PANTHER" id="PTHR31424:SF3">
    <property type="entry name" value="RING-TYPE DOMAIN-CONTAINING PROTEIN"/>
    <property type="match status" value="1"/>
</dbReference>
<feature type="non-terminal residue" evidence="1">
    <location>
        <position position="1"/>
    </location>
</feature>
<dbReference type="EMBL" id="CAIIXF020000012">
    <property type="protein sequence ID" value="CAH1801511.1"/>
    <property type="molecule type" value="Genomic_DNA"/>
</dbReference>
<dbReference type="OrthoDB" id="10050996at2759"/>
<evidence type="ECO:0000313" key="1">
    <source>
        <dbReference type="EMBL" id="CAH1801511.1"/>
    </source>
</evidence>
<dbReference type="PANTHER" id="PTHR31424">
    <property type="entry name" value="PROTEIN CBG23806"/>
    <property type="match status" value="1"/>
</dbReference>
<feature type="non-terminal residue" evidence="1">
    <location>
        <position position="128"/>
    </location>
</feature>
<organism evidence="1 2">
    <name type="scientific">Owenia fusiformis</name>
    <name type="common">Polychaete worm</name>
    <dbReference type="NCBI Taxonomy" id="6347"/>
    <lineage>
        <taxon>Eukaryota</taxon>
        <taxon>Metazoa</taxon>
        <taxon>Spiralia</taxon>
        <taxon>Lophotrochozoa</taxon>
        <taxon>Annelida</taxon>
        <taxon>Polychaeta</taxon>
        <taxon>Sedentaria</taxon>
        <taxon>Canalipalpata</taxon>
        <taxon>Sabellida</taxon>
        <taxon>Oweniida</taxon>
        <taxon>Oweniidae</taxon>
        <taxon>Owenia</taxon>
    </lineage>
</organism>
<proteinExistence type="predicted"/>
<dbReference type="Proteomes" id="UP000749559">
    <property type="component" value="Unassembled WGS sequence"/>
</dbReference>
<name>A0A8S4Q4Q0_OWEFU</name>